<keyword evidence="1" id="KW-0472">Membrane</keyword>
<sequence>MIGEIRTVAESMFLSGNFIYLGMVIVAALVGVFSMRNFGQIFCTSLLAMVVLGLIWLVYGAATGEAPSDPASYLGQLESGWAAMGEMSGTTLVGYLLTFAVAIGVLFIGKSLVFRG</sequence>
<evidence type="ECO:0000256" key="1">
    <source>
        <dbReference type="SAM" id="Phobius"/>
    </source>
</evidence>
<reference evidence="2" key="1">
    <citation type="submission" date="2018-06" db="EMBL/GenBank/DDBJ databases">
        <authorList>
            <person name="Zhirakovskaya E."/>
        </authorList>
    </citation>
    <scope>NUCLEOTIDE SEQUENCE</scope>
</reference>
<feature type="transmembrane region" description="Helical" evidence="1">
    <location>
        <begin position="12"/>
        <end position="34"/>
    </location>
</feature>
<keyword evidence="1" id="KW-1133">Transmembrane helix</keyword>
<keyword evidence="1" id="KW-0812">Transmembrane</keyword>
<organism evidence="2">
    <name type="scientific">hydrothermal vent metagenome</name>
    <dbReference type="NCBI Taxonomy" id="652676"/>
    <lineage>
        <taxon>unclassified sequences</taxon>
        <taxon>metagenomes</taxon>
        <taxon>ecological metagenomes</taxon>
    </lineage>
</organism>
<feature type="transmembrane region" description="Helical" evidence="1">
    <location>
        <begin position="92"/>
        <end position="113"/>
    </location>
</feature>
<name>A0A3B0SQ51_9ZZZZ</name>
<accession>A0A3B0SQ51</accession>
<gene>
    <name evidence="2" type="ORF">MNBD_ALPHA05-55</name>
</gene>
<dbReference type="AlphaFoldDB" id="A0A3B0SQ51"/>
<evidence type="ECO:0000313" key="2">
    <source>
        <dbReference type="EMBL" id="VAW08451.1"/>
    </source>
</evidence>
<feature type="transmembrane region" description="Helical" evidence="1">
    <location>
        <begin position="41"/>
        <end position="62"/>
    </location>
</feature>
<dbReference type="EMBL" id="UOEH01000663">
    <property type="protein sequence ID" value="VAW08451.1"/>
    <property type="molecule type" value="Genomic_DNA"/>
</dbReference>
<protein>
    <submittedName>
        <fullName evidence="2">Uncharacterized protein</fullName>
    </submittedName>
</protein>
<proteinExistence type="predicted"/>